<dbReference type="EMBL" id="CM035408">
    <property type="protein sequence ID" value="KAH7441748.1"/>
    <property type="molecule type" value="Genomic_DNA"/>
</dbReference>
<dbReference type="GO" id="GO:0009699">
    <property type="term" value="P:phenylpropanoid biosynthetic process"/>
    <property type="evidence" value="ECO:0007669"/>
    <property type="project" value="UniProtKB-ARBA"/>
</dbReference>
<dbReference type="InterPro" id="IPR004265">
    <property type="entry name" value="Dirigent"/>
</dbReference>
<evidence type="ECO:0000256" key="3">
    <source>
        <dbReference type="ARBA" id="ARBA00022525"/>
    </source>
</evidence>
<keyword evidence="3 4" id="KW-0964">Secreted</keyword>
<keyword evidence="6" id="KW-1185">Reference proteome</keyword>
<feature type="signal peptide" evidence="4">
    <location>
        <begin position="1"/>
        <end position="22"/>
    </location>
</feature>
<dbReference type="PANTHER" id="PTHR21495">
    <property type="entry name" value="NUCLEOPORIN-RELATED"/>
    <property type="match status" value="1"/>
</dbReference>
<sequence>MAATPCMAGGSATMMMLAIVSGLLIHHAIQNAMAVVSGNSCKRVAAKLLGPAPFRKCRLQYYVQVLVGDVSLNQNLLPPLNQSYSGPFGHAELFAFNATEGPEQASTRIGYARGFTIDSAYKASEIIDLIEVELISYDDGKYKGTIQIQGEIRAISPNEVAIVGGTCSFRGARGFGFIERVLLDGPYRRFHHDLHFIY</sequence>
<comment type="similarity">
    <text evidence="1 4">Belongs to the plant dirigent protein family.</text>
</comment>
<accession>A0A8T2V412</accession>
<evidence type="ECO:0000256" key="2">
    <source>
        <dbReference type="ARBA" id="ARBA00011738"/>
    </source>
</evidence>
<name>A0A8T2V412_CERRI</name>
<comment type="function">
    <text evidence="4">Dirigent proteins impart stereoselectivity on the phenoxy radical-coupling reaction, yielding optically active lignans from two molecules of coniferyl alcohol in the biosynthesis of lignans, flavonolignans, and alkaloids and thus plays a central role in plant secondary metabolism.</text>
</comment>
<dbReference type="OrthoDB" id="665505at2759"/>
<dbReference type="InterPro" id="IPR044859">
    <property type="entry name" value="Allene_oxi_cyc_Dirigent"/>
</dbReference>
<organism evidence="5 6">
    <name type="scientific">Ceratopteris richardii</name>
    <name type="common">Triangle waterfern</name>
    <dbReference type="NCBI Taxonomy" id="49495"/>
    <lineage>
        <taxon>Eukaryota</taxon>
        <taxon>Viridiplantae</taxon>
        <taxon>Streptophyta</taxon>
        <taxon>Embryophyta</taxon>
        <taxon>Tracheophyta</taxon>
        <taxon>Polypodiopsida</taxon>
        <taxon>Polypodiidae</taxon>
        <taxon>Polypodiales</taxon>
        <taxon>Pteridineae</taxon>
        <taxon>Pteridaceae</taxon>
        <taxon>Parkerioideae</taxon>
        <taxon>Ceratopteris</taxon>
    </lineage>
</organism>
<comment type="subcellular location">
    <subcellularLocation>
        <location evidence="4">Secreted</location>
        <location evidence="4">Extracellular space</location>
        <location evidence="4">Apoplast</location>
    </subcellularLocation>
</comment>
<evidence type="ECO:0000256" key="1">
    <source>
        <dbReference type="ARBA" id="ARBA00010746"/>
    </source>
</evidence>
<feature type="chain" id="PRO_5035967578" description="Dirigent protein" evidence="4">
    <location>
        <begin position="23"/>
        <end position="198"/>
    </location>
</feature>
<protein>
    <recommendedName>
        <fullName evidence="4">Dirigent protein</fullName>
    </recommendedName>
</protein>
<dbReference type="AlphaFoldDB" id="A0A8T2V412"/>
<keyword evidence="4" id="KW-0052">Apoplast</keyword>
<proteinExistence type="inferred from homology"/>
<reference evidence="5" key="1">
    <citation type="submission" date="2021-08" db="EMBL/GenBank/DDBJ databases">
        <title>WGS assembly of Ceratopteris richardii.</title>
        <authorList>
            <person name="Marchant D.B."/>
            <person name="Chen G."/>
            <person name="Jenkins J."/>
            <person name="Shu S."/>
            <person name="Leebens-Mack J."/>
            <person name="Grimwood J."/>
            <person name="Schmutz J."/>
            <person name="Soltis P."/>
            <person name="Soltis D."/>
            <person name="Chen Z.-H."/>
        </authorList>
    </citation>
    <scope>NUCLEOTIDE SEQUENCE</scope>
    <source>
        <strain evidence="5">Whitten #5841</strain>
        <tissue evidence="5">Leaf</tissue>
    </source>
</reference>
<dbReference type="Pfam" id="PF03018">
    <property type="entry name" value="Dirigent"/>
    <property type="match status" value="1"/>
</dbReference>
<gene>
    <name evidence="5" type="ORF">KP509_03G052500</name>
</gene>
<keyword evidence="4" id="KW-0732">Signal</keyword>
<evidence type="ECO:0000313" key="5">
    <source>
        <dbReference type="EMBL" id="KAH7441748.1"/>
    </source>
</evidence>
<evidence type="ECO:0000313" key="6">
    <source>
        <dbReference type="Proteomes" id="UP000825935"/>
    </source>
</evidence>
<evidence type="ECO:0000256" key="4">
    <source>
        <dbReference type="RuleBase" id="RU363099"/>
    </source>
</evidence>
<dbReference type="Proteomes" id="UP000825935">
    <property type="component" value="Chromosome 3"/>
</dbReference>
<comment type="subunit">
    <text evidence="2 4">Homodimer.</text>
</comment>
<dbReference type="Gene3D" id="2.40.480.10">
    <property type="entry name" value="Allene oxide cyclase-like"/>
    <property type="match status" value="1"/>
</dbReference>
<comment type="caution">
    <text evidence="5">The sequence shown here is derived from an EMBL/GenBank/DDBJ whole genome shotgun (WGS) entry which is preliminary data.</text>
</comment>
<dbReference type="GO" id="GO:0048046">
    <property type="term" value="C:apoplast"/>
    <property type="evidence" value="ECO:0007669"/>
    <property type="project" value="UniProtKB-SubCell"/>
</dbReference>